<comment type="cofactor">
    <cofactor evidence="1">
        <name>Zn(2+)</name>
        <dbReference type="ChEBI" id="CHEBI:29105"/>
    </cofactor>
</comment>
<keyword evidence="10" id="KW-0804">Transcription</keyword>
<keyword evidence="11" id="KW-0234">DNA repair</keyword>
<evidence type="ECO:0000256" key="10">
    <source>
        <dbReference type="ARBA" id="ARBA00023163"/>
    </source>
</evidence>
<evidence type="ECO:0000256" key="2">
    <source>
        <dbReference type="ARBA" id="ARBA00022603"/>
    </source>
</evidence>
<keyword evidence="7" id="KW-0805">Transcription regulation</keyword>
<keyword evidence="2" id="KW-0489">Methyltransferase</keyword>
<dbReference type="InterPro" id="IPR035451">
    <property type="entry name" value="Ada-like_dom_sf"/>
</dbReference>
<feature type="domain" description="HTH araC/xylS-type" evidence="12">
    <location>
        <begin position="82"/>
        <end position="180"/>
    </location>
</feature>
<dbReference type="InterPro" id="IPR018062">
    <property type="entry name" value="HTH_AraC-typ_CS"/>
</dbReference>
<evidence type="ECO:0000256" key="5">
    <source>
        <dbReference type="ARBA" id="ARBA00022763"/>
    </source>
</evidence>
<dbReference type="Pfam" id="PF12833">
    <property type="entry name" value="HTH_18"/>
    <property type="match status" value="1"/>
</dbReference>
<dbReference type="EMBL" id="JBHSQV010000118">
    <property type="protein sequence ID" value="MFC5986574.1"/>
    <property type="molecule type" value="Genomic_DNA"/>
</dbReference>
<dbReference type="Gene3D" id="3.40.10.10">
    <property type="entry name" value="DNA Methylphosphotriester Repair Domain"/>
    <property type="match status" value="1"/>
</dbReference>
<dbReference type="InterPro" id="IPR016220">
    <property type="entry name" value="Me-P-triester_DNA_alkyl-Trfase"/>
</dbReference>
<dbReference type="PANTHER" id="PTHR43280">
    <property type="entry name" value="ARAC-FAMILY TRANSCRIPTIONAL REGULATOR"/>
    <property type="match status" value="1"/>
</dbReference>
<dbReference type="PRINTS" id="PR00032">
    <property type="entry name" value="HTHARAC"/>
</dbReference>
<organism evidence="13 14">
    <name type="scientific">Marinicrinis lubricantis</name>
    <dbReference type="NCBI Taxonomy" id="2086470"/>
    <lineage>
        <taxon>Bacteria</taxon>
        <taxon>Bacillati</taxon>
        <taxon>Bacillota</taxon>
        <taxon>Bacilli</taxon>
        <taxon>Bacillales</taxon>
        <taxon>Paenibacillaceae</taxon>
    </lineage>
</organism>
<dbReference type="InterPro" id="IPR009057">
    <property type="entry name" value="Homeodomain-like_sf"/>
</dbReference>
<dbReference type="SUPFAM" id="SSF57884">
    <property type="entry name" value="Ada DNA repair protein, N-terminal domain (N-Ada 10)"/>
    <property type="match status" value="1"/>
</dbReference>
<evidence type="ECO:0000256" key="4">
    <source>
        <dbReference type="ARBA" id="ARBA00022723"/>
    </source>
</evidence>
<comment type="caution">
    <text evidence="13">The sequence shown here is derived from an EMBL/GenBank/DDBJ whole genome shotgun (WGS) entry which is preliminary data.</text>
</comment>
<dbReference type="RefSeq" id="WP_379893898.1">
    <property type="nucleotide sequence ID" value="NZ_CBCSCT010000093.1"/>
</dbReference>
<keyword evidence="4" id="KW-0479">Metal-binding</keyword>
<keyword evidence="14" id="KW-1185">Reference proteome</keyword>
<evidence type="ECO:0000313" key="14">
    <source>
        <dbReference type="Proteomes" id="UP001596250"/>
    </source>
</evidence>
<name>A0ABW1INH4_9BACL</name>
<dbReference type="InterPro" id="IPR004026">
    <property type="entry name" value="Ada_DNA_repair_Zn-bd"/>
</dbReference>
<evidence type="ECO:0000256" key="11">
    <source>
        <dbReference type="ARBA" id="ARBA00023204"/>
    </source>
</evidence>
<evidence type="ECO:0000256" key="3">
    <source>
        <dbReference type="ARBA" id="ARBA00022679"/>
    </source>
</evidence>
<dbReference type="SMART" id="SM00342">
    <property type="entry name" value="HTH_ARAC"/>
    <property type="match status" value="1"/>
</dbReference>
<keyword evidence="6" id="KW-0862">Zinc</keyword>
<keyword evidence="3" id="KW-0808">Transferase</keyword>
<gene>
    <name evidence="13" type="ORF">ACFPXP_09085</name>
</gene>
<dbReference type="PROSITE" id="PS01124">
    <property type="entry name" value="HTH_ARAC_FAMILY_2"/>
    <property type="match status" value="1"/>
</dbReference>
<evidence type="ECO:0000313" key="13">
    <source>
        <dbReference type="EMBL" id="MFC5986574.1"/>
    </source>
</evidence>
<dbReference type="InterPro" id="IPR018060">
    <property type="entry name" value="HTH_AraC"/>
</dbReference>
<dbReference type="Pfam" id="PF02805">
    <property type="entry name" value="Ada_Zn_binding"/>
    <property type="match status" value="1"/>
</dbReference>
<dbReference type="PANTHER" id="PTHR43280:SF28">
    <property type="entry name" value="HTH-TYPE TRANSCRIPTIONAL ACTIVATOR RHAS"/>
    <property type="match status" value="1"/>
</dbReference>
<reference evidence="14" key="1">
    <citation type="journal article" date="2019" name="Int. J. Syst. Evol. Microbiol.">
        <title>The Global Catalogue of Microorganisms (GCM) 10K type strain sequencing project: providing services to taxonomists for standard genome sequencing and annotation.</title>
        <authorList>
            <consortium name="The Broad Institute Genomics Platform"/>
            <consortium name="The Broad Institute Genome Sequencing Center for Infectious Disease"/>
            <person name="Wu L."/>
            <person name="Ma J."/>
        </authorList>
    </citation>
    <scope>NUCLEOTIDE SEQUENCE [LARGE SCALE GENOMIC DNA]</scope>
    <source>
        <strain evidence="14">CCM 8749</strain>
    </source>
</reference>
<dbReference type="PROSITE" id="PS00041">
    <property type="entry name" value="HTH_ARAC_FAMILY_1"/>
    <property type="match status" value="1"/>
</dbReference>
<dbReference type="SUPFAM" id="SSF46689">
    <property type="entry name" value="Homeodomain-like"/>
    <property type="match status" value="2"/>
</dbReference>
<evidence type="ECO:0000259" key="12">
    <source>
        <dbReference type="PROSITE" id="PS01124"/>
    </source>
</evidence>
<keyword evidence="5" id="KW-0227">DNA damage</keyword>
<dbReference type="Proteomes" id="UP001596250">
    <property type="component" value="Unassembled WGS sequence"/>
</dbReference>
<dbReference type="PIRSF" id="PIRSF000408">
    <property type="entry name" value="Alkyltransferas_AdaA"/>
    <property type="match status" value="1"/>
</dbReference>
<evidence type="ECO:0000256" key="9">
    <source>
        <dbReference type="ARBA" id="ARBA00023159"/>
    </source>
</evidence>
<keyword evidence="8" id="KW-0238">DNA-binding</keyword>
<evidence type="ECO:0000256" key="8">
    <source>
        <dbReference type="ARBA" id="ARBA00023125"/>
    </source>
</evidence>
<proteinExistence type="predicted"/>
<sequence length="187" mass="21929">MLQLTEEMWNAIIENDASYDGQFIYAVQSTGIFCKPSCKSRIPRREHVHVFDSAKHALDARFRPCKRCRPTERISPEQEWIEGIAKYIEHHFSKPLTLHTLAEISHSSPYHMQRTFKRMKGMTPNEYIRKQRIEHAARLIIQSKKTVLEIAEHVGMPNLSYFITVFKKEMGCTPSDYRQMHQGHQSV</sequence>
<keyword evidence="9" id="KW-0010">Activator</keyword>
<protein>
    <submittedName>
        <fullName evidence="13">Bifunctional transcriptional activator/DNA repair enzyme AdaA</fullName>
    </submittedName>
</protein>
<evidence type="ECO:0000256" key="7">
    <source>
        <dbReference type="ARBA" id="ARBA00023015"/>
    </source>
</evidence>
<dbReference type="Gene3D" id="1.10.10.60">
    <property type="entry name" value="Homeodomain-like"/>
    <property type="match status" value="2"/>
</dbReference>
<accession>A0ABW1INH4</accession>
<evidence type="ECO:0000256" key="6">
    <source>
        <dbReference type="ARBA" id="ARBA00022833"/>
    </source>
</evidence>
<evidence type="ECO:0000256" key="1">
    <source>
        <dbReference type="ARBA" id="ARBA00001947"/>
    </source>
</evidence>
<dbReference type="InterPro" id="IPR020449">
    <property type="entry name" value="Tscrpt_reg_AraC-type_HTH"/>
</dbReference>